<dbReference type="EMBL" id="CP011058">
    <property type="protein sequence ID" value="AJY75864.1"/>
    <property type="molecule type" value="Genomic_DNA"/>
</dbReference>
<dbReference type="GO" id="GO:0003700">
    <property type="term" value="F:DNA-binding transcription factor activity"/>
    <property type="evidence" value="ECO:0007669"/>
    <property type="project" value="TreeGrafter"/>
</dbReference>
<dbReference type="InterPro" id="IPR010982">
    <property type="entry name" value="Lambda_DNA-bd_dom_sf"/>
</dbReference>
<dbReference type="PROSITE" id="PS00356">
    <property type="entry name" value="HTH_LACI_1"/>
    <property type="match status" value="1"/>
</dbReference>
<dbReference type="CDD" id="cd06267">
    <property type="entry name" value="PBP1_LacI_sugar_binding-like"/>
    <property type="match status" value="1"/>
</dbReference>
<gene>
    <name evidence="5" type="ORF">VN24_16500</name>
</gene>
<dbReference type="PROSITE" id="PS50932">
    <property type="entry name" value="HTH_LACI_2"/>
    <property type="match status" value="1"/>
</dbReference>
<feature type="domain" description="HTH lacI-type" evidence="4">
    <location>
        <begin position="12"/>
        <end position="66"/>
    </location>
</feature>
<dbReference type="Pfam" id="PF00532">
    <property type="entry name" value="Peripla_BP_1"/>
    <property type="match status" value="1"/>
</dbReference>
<dbReference type="Pfam" id="PF00356">
    <property type="entry name" value="LacI"/>
    <property type="match status" value="1"/>
</dbReference>
<dbReference type="InterPro" id="IPR001761">
    <property type="entry name" value="Peripla_BP/Lac1_sug-bd_dom"/>
</dbReference>
<dbReference type="InterPro" id="IPR028082">
    <property type="entry name" value="Peripla_BP_I"/>
</dbReference>
<dbReference type="SUPFAM" id="SSF53822">
    <property type="entry name" value="Periplasmic binding protein-like I"/>
    <property type="match status" value="1"/>
</dbReference>
<reference evidence="5 6" key="1">
    <citation type="journal article" date="2015" name="J. Biotechnol.">
        <title>Complete genome sequence of Paenibacillus beijingensis 7188(T) (=DSM 24997(T)), a novel rhizobacterium from jujube garden soil.</title>
        <authorList>
            <person name="Kwak Y."/>
            <person name="Shin J.H."/>
        </authorList>
    </citation>
    <scope>NUCLEOTIDE SEQUENCE [LARGE SCALE GENOMIC DNA]</scope>
    <source>
        <strain evidence="5 6">DSM 24997</strain>
    </source>
</reference>
<dbReference type="PANTHER" id="PTHR30146">
    <property type="entry name" value="LACI-RELATED TRANSCRIPTIONAL REPRESSOR"/>
    <property type="match status" value="1"/>
</dbReference>
<dbReference type="GO" id="GO:0000976">
    <property type="term" value="F:transcription cis-regulatory region binding"/>
    <property type="evidence" value="ECO:0007669"/>
    <property type="project" value="TreeGrafter"/>
</dbReference>
<dbReference type="KEGG" id="pbj:VN24_16500"/>
<sequence>MSQRLGGKVLDITIYDVAVKANVSAATVSRVLNRSKPVSKAVRERVMKAVEELNFKPNSVARSLIMKESRLIGVLIPGIANVFISSFIDTLEEEFFKYNYTTLLCNTRRDDDIEMDYLRLLKDKYVDGVVLMTSNPKPHQIGFFEKVEIPAVFAGHTDSTKQFSSVNIDNYQAMYDATRYLLQNGHRKIAFFGGPANYLQIMERLSGYKQALADYGVEYDESLFYAHDYDIEHGYECGMKLFLRKDRPTAVCCVSDMVAIGAIRAAKDNGLRVPEDISIMGFDDISIAKTYSPEITTIRQPIREMSVQAAHMLLSQIQQKENYMRETRILPHEIIVRKSCMTVSG</sequence>
<protein>
    <recommendedName>
        <fullName evidence="4">HTH lacI-type domain-containing protein</fullName>
    </recommendedName>
</protein>
<keyword evidence="1" id="KW-0805">Transcription regulation</keyword>
<reference evidence="6" key="2">
    <citation type="submission" date="2015-03" db="EMBL/GenBank/DDBJ databases">
        <title>Genome sequence of Paenibacillus beijingensis strain DSM 24997T.</title>
        <authorList>
            <person name="Kwak Y."/>
            <person name="Shin J.-H."/>
        </authorList>
    </citation>
    <scope>NUCLEOTIDE SEQUENCE [LARGE SCALE GENOMIC DNA]</scope>
    <source>
        <strain evidence="6">DSM 24997</strain>
    </source>
</reference>
<dbReference type="PANTHER" id="PTHR30146:SF109">
    <property type="entry name" value="HTH-TYPE TRANSCRIPTIONAL REGULATOR GALS"/>
    <property type="match status" value="1"/>
</dbReference>
<dbReference type="InterPro" id="IPR000843">
    <property type="entry name" value="HTH_LacI"/>
</dbReference>
<evidence type="ECO:0000256" key="2">
    <source>
        <dbReference type="ARBA" id="ARBA00023125"/>
    </source>
</evidence>
<keyword evidence="3" id="KW-0804">Transcription</keyword>
<accession>A0A0D5NKI6</accession>
<dbReference type="Proteomes" id="UP000032633">
    <property type="component" value="Chromosome"/>
</dbReference>
<keyword evidence="6" id="KW-1185">Reference proteome</keyword>
<organism evidence="5 6">
    <name type="scientific">Paenibacillus beijingensis</name>
    <dbReference type="NCBI Taxonomy" id="1126833"/>
    <lineage>
        <taxon>Bacteria</taxon>
        <taxon>Bacillati</taxon>
        <taxon>Bacillota</taxon>
        <taxon>Bacilli</taxon>
        <taxon>Bacillales</taxon>
        <taxon>Paenibacillaceae</taxon>
        <taxon>Paenibacillus</taxon>
    </lineage>
</organism>
<keyword evidence="2" id="KW-0238">DNA-binding</keyword>
<dbReference type="AlphaFoldDB" id="A0A0D5NKI6"/>
<dbReference type="SMART" id="SM00354">
    <property type="entry name" value="HTH_LACI"/>
    <property type="match status" value="1"/>
</dbReference>
<dbReference type="CDD" id="cd01392">
    <property type="entry name" value="HTH_LacI"/>
    <property type="match status" value="1"/>
</dbReference>
<dbReference type="Gene3D" id="3.40.50.2300">
    <property type="match status" value="2"/>
</dbReference>
<evidence type="ECO:0000256" key="3">
    <source>
        <dbReference type="ARBA" id="ARBA00023163"/>
    </source>
</evidence>
<name>A0A0D5NKI6_9BACL</name>
<evidence type="ECO:0000313" key="5">
    <source>
        <dbReference type="EMBL" id="AJY75864.1"/>
    </source>
</evidence>
<dbReference type="PATRIC" id="fig|1126833.4.peg.3615"/>
<proteinExistence type="predicted"/>
<dbReference type="Gene3D" id="1.10.260.40">
    <property type="entry name" value="lambda repressor-like DNA-binding domains"/>
    <property type="match status" value="1"/>
</dbReference>
<dbReference type="PRINTS" id="PR00036">
    <property type="entry name" value="HTHLACI"/>
</dbReference>
<dbReference type="STRING" id="1126833.VN24_16500"/>
<dbReference type="HOGENOM" id="CLU_037628_6_1_9"/>
<evidence type="ECO:0000259" key="4">
    <source>
        <dbReference type="PROSITE" id="PS50932"/>
    </source>
</evidence>
<dbReference type="SUPFAM" id="SSF47413">
    <property type="entry name" value="lambda repressor-like DNA-binding domains"/>
    <property type="match status" value="1"/>
</dbReference>
<evidence type="ECO:0000256" key="1">
    <source>
        <dbReference type="ARBA" id="ARBA00023015"/>
    </source>
</evidence>
<evidence type="ECO:0000313" key="6">
    <source>
        <dbReference type="Proteomes" id="UP000032633"/>
    </source>
</evidence>